<keyword evidence="7" id="KW-0539">Nucleus</keyword>
<evidence type="ECO:0000256" key="6">
    <source>
        <dbReference type="ARBA" id="ARBA00023136"/>
    </source>
</evidence>
<accession>A0A8U0PFT0</accession>
<dbReference type="PANTHER" id="PTHR16852">
    <property type="entry name" value="GTP CYCLOHYDROLASE 1 FEEDBACK REGULATORY PROTEIN"/>
    <property type="match status" value="1"/>
</dbReference>
<evidence type="ECO:0000313" key="11">
    <source>
        <dbReference type="RefSeq" id="XP_038823930.1"/>
    </source>
</evidence>
<sequence>MPYLLINTLLRLVTGPTMVGDEFSDPSIINYLGARKTNKLGNNFWEYHVDEPPRVVLDKLEKVGFSVVTMTGVG</sequence>
<comment type="subcellular location">
    <subcellularLocation>
        <location evidence="2">Cytoplasm</location>
        <location evidence="2">Cytosol</location>
    </subcellularLocation>
    <subcellularLocation>
        <location evidence="1">Nucleus membrane</location>
    </subcellularLocation>
</comment>
<dbReference type="GO" id="GO:0044549">
    <property type="term" value="F:GTP cyclohydrolase binding"/>
    <property type="evidence" value="ECO:0007669"/>
    <property type="project" value="TreeGrafter"/>
</dbReference>
<keyword evidence="10" id="KW-1185">Reference proteome</keyword>
<evidence type="ECO:0000256" key="8">
    <source>
        <dbReference type="ARBA" id="ARBA00032599"/>
    </source>
</evidence>
<dbReference type="RefSeq" id="XP_038823930.1">
    <property type="nucleotide sequence ID" value="XM_038968002.1"/>
</dbReference>
<evidence type="ECO:0000256" key="5">
    <source>
        <dbReference type="ARBA" id="ARBA00022490"/>
    </source>
</evidence>
<dbReference type="GO" id="GO:0031965">
    <property type="term" value="C:nuclear membrane"/>
    <property type="evidence" value="ECO:0007669"/>
    <property type="project" value="UniProtKB-SubCell"/>
</dbReference>
<dbReference type="Gene3D" id="3.30.1410.10">
    <property type="entry name" value="GTP cyclohydrolase I feedback regulatory protein GFRP"/>
    <property type="match status" value="1"/>
</dbReference>
<dbReference type="KEGG" id="snh:120023901"/>
<evidence type="ECO:0000256" key="3">
    <source>
        <dbReference type="ARBA" id="ARBA00007605"/>
    </source>
</evidence>
<dbReference type="GO" id="GO:0009890">
    <property type="term" value="P:negative regulation of biosynthetic process"/>
    <property type="evidence" value="ECO:0007669"/>
    <property type="project" value="InterPro"/>
</dbReference>
<evidence type="ECO:0000256" key="7">
    <source>
        <dbReference type="ARBA" id="ARBA00023242"/>
    </source>
</evidence>
<evidence type="ECO:0000256" key="9">
    <source>
        <dbReference type="SAM" id="SignalP"/>
    </source>
</evidence>
<dbReference type="Proteomes" id="UP000808372">
    <property type="component" value="Chromosome 29"/>
</dbReference>
<dbReference type="InterPro" id="IPR036717">
    <property type="entry name" value="GFRP_sf"/>
</dbReference>
<evidence type="ECO:0000256" key="1">
    <source>
        <dbReference type="ARBA" id="ARBA00004126"/>
    </source>
</evidence>
<evidence type="ECO:0000313" key="10">
    <source>
        <dbReference type="Proteomes" id="UP000808372"/>
    </source>
</evidence>
<evidence type="ECO:0000256" key="4">
    <source>
        <dbReference type="ARBA" id="ARBA00020099"/>
    </source>
</evidence>
<dbReference type="GO" id="GO:0005829">
    <property type="term" value="C:cytosol"/>
    <property type="evidence" value="ECO:0007669"/>
    <property type="project" value="UniProtKB-SubCell"/>
</dbReference>
<comment type="similarity">
    <text evidence="3">Belongs to the GFRP family.</text>
</comment>
<name>A0A8U0PFT0_SALNM</name>
<feature type="signal peptide" evidence="9">
    <location>
        <begin position="1"/>
        <end position="15"/>
    </location>
</feature>
<organism evidence="10 11">
    <name type="scientific">Salvelinus namaycush</name>
    <name type="common">Lake trout</name>
    <name type="synonym">Salmo namaycush</name>
    <dbReference type="NCBI Taxonomy" id="8040"/>
    <lineage>
        <taxon>Eukaryota</taxon>
        <taxon>Metazoa</taxon>
        <taxon>Chordata</taxon>
        <taxon>Craniata</taxon>
        <taxon>Vertebrata</taxon>
        <taxon>Euteleostomi</taxon>
        <taxon>Actinopterygii</taxon>
        <taxon>Neopterygii</taxon>
        <taxon>Teleostei</taxon>
        <taxon>Protacanthopterygii</taxon>
        <taxon>Salmoniformes</taxon>
        <taxon>Salmonidae</taxon>
        <taxon>Salmoninae</taxon>
        <taxon>Salvelinus</taxon>
    </lineage>
</organism>
<reference evidence="11" key="1">
    <citation type="submission" date="2025-08" db="UniProtKB">
        <authorList>
            <consortium name="RefSeq"/>
        </authorList>
    </citation>
    <scope>IDENTIFICATION</scope>
    <source>
        <tissue evidence="11">White muscle</tissue>
    </source>
</reference>
<proteinExistence type="inferred from homology"/>
<keyword evidence="5" id="KW-0963">Cytoplasm</keyword>
<dbReference type="InterPro" id="IPR009112">
    <property type="entry name" value="GTP_CycHdrlase_I_reg"/>
</dbReference>
<gene>
    <name evidence="11" type="primary">LOC120023901</name>
</gene>
<feature type="chain" id="PRO_5035751502" description="GTP cyclohydrolase 1 feedback regulatory protein" evidence="9">
    <location>
        <begin position="16"/>
        <end position="74"/>
    </location>
</feature>
<keyword evidence="6" id="KW-0472">Membrane</keyword>
<dbReference type="FunFam" id="3.30.1410.10:FF:000001">
    <property type="entry name" value="GTP cyclohydrolase 1 feedback regulatory protein"/>
    <property type="match status" value="1"/>
</dbReference>
<dbReference type="SUPFAM" id="SSF69761">
    <property type="entry name" value="GTP cyclohydrolase I feedback regulatory protein, GFRP"/>
    <property type="match status" value="1"/>
</dbReference>
<dbReference type="GeneID" id="120023901"/>
<protein>
    <recommendedName>
        <fullName evidence="4">GTP cyclohydrolase 1 feedback regulatory protein</fullName>
    </recommendedName>
    <alternativeName>
        <fullName evidence="8">GTP cyclohydrolase I feedback regulatory protein</fullName>
    </alternativeName>
</protein>
<dbReference type="Pfam" id="PF06399">
    <property type="entry name" value="GFRP"/>
    <property type="match status" value="1"/>
</dbReference>
<dbReference type="AlphaFoldDB" id="A0A8U0PFT0"/>
<keyword evidence="9" id="KW-0732">Signal</keyword>
<evidence type="ECO:0000256" key="2">
    <source>
        <dbReference type="ARBA" id="ARBA00004514"/>
    </source>
</evidence>
<dbReference type="PANTHER" id="PTHR16852:SF2">
    <property type="entry name" value="GTP CYCLOHYDROLASE 1 FEEDBACK REGULATORY PROTEIN"/>
    <property type="match status" value="1"/>
</dbReference>